<dbReference type="EMBL" id="OU503036">
    <property type="protein sequence ID" value="CAI9752616.1"/>
    <property type="molecule type" value="Genomic_DNA"/>
</dbReference>
<evidence type="ECO:0000313" key="1">
    <source>
        <dbReference type="EMBL" id="CAI9752616.1"/>
    </source>
</evidence>
<evidence type="ECO:0000313" key="2">
    <source>
        <dbReference type="Proteomes" id="UP000834106"/>
    </source>
</evidence>
<keyword evidence="2" id="KW-1185">Reference proteome</keyword>
<organism evidence="1 2">
    <name type="scientific">Fraxinus pennsylvanica</name>
    <dbReference type="NCBI Taxonomy" id="56036"/>
    <lineage>
        <taxon>Eukaryota</taxon>
        <taxon>Viridiplantae</taxon>
        <taxon>Streptophyta</taxon>
        <taxon>Embryophyta</taxon>
        <taxon>Tracheophyta</taxon>
        <taxon>Spermatophyta</taxon>
        <taxon>Magnoliopsida</taxon>
        <taxon>eudicotyledons</taxon>
        <taxon>Gunneridae</taxon>
        <taxon>Pentapetalae</taxon>
        <taxon>asterids</taxon>
        <taxon>lamiids</taxon>
        <taxon>Lamiales</taxon>
        <taxon>Oleaceae</taxon>
        <taxon>Oleeae</taxon>
        <taxon>Fraxinus</taxon>
    </lineage>
</organism>
<accession>A0AAD1YM10</accession>
<protein>
    <recommendedName>
        <fullName evidence="3">Retrotransposon Copia-like N-terminal domain-containing protein</fullName>
    </recommendedName>
</protein>
<gene>
    <name evidence="1" type="ORF">FPE_LOCUS47</name>
</gene>
<evidence type="ECO:0008006" key="3">
    <source>
        <dbReference type="Google" id="ProtNLM"/>
    </source>
</evidence>
<dbReference type="PANTHER" id="PTHR47481">
    <property type="match status" value="1"/>
</dbReference>
<dbReference type="Proteomes" id="UP000834106">
    <property type="component" value="Chromosome 1"/>
</dbReference>
<sequence>MTSPNSSPENQVPTIESSFHPVNTAEHTPNFSFSPQPQPSQPINSANQLAIVRLDYGNFLIWRQHVLTGIHDFRLLRFIDGSTICPPELTSTINGRPGSVNLDYVFWHRQDQLIFSWLLASMTENIQAQMVGSNTT</sequence>
<dbReference type="PANTHER" id="PTHR47481:SF22">
    <property type="entry name" value="RETROTRANSPOSON GAG DOMAIN-CONTAINING PROTEIN"/>
    <property type="match status" value="1"/>
</dbReference>
<proteinExistence type="predicted"/>
<reference evidence="1" key="1">
    <citation type="submission" date="2023-05" db="EMBL/GenBank/DDBJ databases">
        <authorList>
            <person name="Huff M."/>
        </authorList>
    </citation>
    <scope>NUCLEOTIDE SEQUENCE</scope>
</reference>
<name>A0AAD1YM10_9LAMI</name>
<dbReference type="AlphaFoldDB" id="A0AAD1YM10"/>